<proteinExistence type="predicted"/>
<accession>Q1D870</accession>
<dbReference type="EnsemblBacteria" id="ABF92009">
    <property type="protein sequence ID" value="ABF92009"/>
    <property type="gene ID" value="MXAN_2942"/>
</dbReference>
<evidence type="ECO:0000313" key="2">
    <source>
        <dbReference type="Proteomes" id="UP000002402"/>
    </source>
</evidence>
<protein>
    <submittedName>
        <fullName evidence="1">Uncharacterized protein</fullName>
    </submittedName>
</protein>
<name>Q1D870_MYXXD</name>
<sequence length="226" mass="23924">MSHCGFVPTPAELSHGARVSCSVHAPSIPTHPWRPLHVLAVSVAGARAWHTRSPIPWSRTMTKKLLAAFLLSTALVSAGCGDDHPEEEGVDAEACEHLQEGPATAVISNMGTNNPPPEIRADHRRYDITLMSGSEGNQGMVAFAASEAADYVIYTNADVPLSVTTSSGEAVEIEESTSSSKGCTDIKGRHVVPLTVGTHYLTFGPTSVATFGVLIEESHGDHGHEH</sequence>
<organism evidence="1 2">
    <name type="scientific">Myxococcus xanthus (strain DK1622)</name>
    <dbReference type="NCBI Taxonomy" id="246197"/>
    <lineage>
        <taxon>Bacteria</taxon>
        <taxon>Pseudomonadati</taxon>
        <taxon>Myxococcota</taxon>
        <taxon>Myxococcia</taxon>
        <taxon>Myxococcales</taxon>
        <taxon>Cystobacterineae</taxon>
        <taxon>Myxococcaceae</taxon>
        <taxon>Myxococcus</taxon>
    </lineage>
</organism>
<keyword evidence="2" id="KW-1185">Reference proteome</keyword>
<dbReference type="Proteomes" id="UP000002402">
    <property type="component" value="Chromosome"/>
</dbReference>
<evidence type="ECO:0000313" key="1">
    <source>
        <dbReference type="EMBL" id="ABF92009.1"/>
    </source>
</evidence>
<dbReference type="EMBL" id="CP000113">
    <property type="protein sequence ID" value="ABF92009.1"/>
    <property type="molecule type" value="Genomic_DNA"/>
</dbReference>
<dbReference type="HOGENOM" id="CLU_106679_0_0_7"/>
<dbReference type="KEGG" id="mxa:MXAN_2942"/>
<gene>
    <name evidence="1" type="ordered locus">MXAN_2942</name>
</gene>
<dbReference type="AlphaFoldDB" id="Q1D870"/>
<reference evidence="1 2" key="1">
    <citation type="journal article" date="2006" name="Proc. Natl. Acad. Sci. U.S.A.">
        <title>Evolution of sensory complexity recorded in a myxobacterial genome.</title>
        <authorList>
            <person name="Goldman B.S."/>
            <person name="Nierman W.C."/>
            <person name="Kaiser D."/>
            <person name="Slater S.C."/>
            <person name="Durkin A.S."/>
            <person name="Eisen J.A."/>
            <person name="Ronning C.M."/>
            <person name="Barbazuk W.B."/>
            <person name="Blanchard M."/>
            <person name="Field C."/>
            <person name="Halling C."/>
            <person name="Hinkle G."/>
            <person name="Iartchuk O."/>
            <person name="Kim H.S."/>
            <person name="Mackenzie C."/>
            <person name="Madupu R."/>
            <person name="Miller N."/>
            <person name="Shvartsbeyn A."/>
            <person name="Sullivan S.A."/>
            <person name="Vaudin M."/>
            <person name="Wiegand R."/>
            <person name="Kaplan H.B."/>
        </authorList>
    </citation>
    <scope>NUCLEOTIDE SEQUENCE [LARGE SCALE GENOMIC DNA]</scope>
    <source>
        <strain evidence="2">DK1622</strain>
    </source>
</reference>
<dbReference type="eggNOG" id="ENOG5032ASS">
    <property type="taxonomic scope" value="Bacteria"/>
</dbReference>